<feature type="transmembrane region" description="Helical" evidence="1">
    <location>
        <begin position="28"/>
        <end position="45"/>
    </location>
</feature>
<feature type="transmembrane region" description="Helical" evidence="1">
    <location>
        <begin position="189"/>
        <end position="206"/>
    </location>
</feature>
<feature type="domain" description="YdbS-like PH" evidence="2">
    <location>
        <begin position="76"/>
        <end position="155"/>
    </location>
</feature>
<dbReference type="EMBL" id="JAFMPT010000020">
    <property type="protein sequence ID" value="MCC1485352.1"/>
    <property type="molecule type" value="Genomic_DNA"/>
</dbReference>
<organism evidence="3 4">
    <name type="scientific">Winogradskyella immobilis</name>
    <dbReference type="NCBI Taxonomy" id="2816852"/>
    <lineage>
        <taxon>Bacteria</taxon>
        <taxon>Pseudomonadati</taxon>
        <taxon>Bacteroidota</taxon>
        <taxon>Flavobacteriia</taxon>
        <taxon>Flavobacteriales</taxon>
        <taxon>Flavobacteriaceae</taxon>
        <taxon>Winogradskyella</taxon>
    </lineage>
</organism>
<feature type="transmembrane region" description="Helical" evidence="1">
    <location>
        <begin position="361"/>
        <end position="382"/>
    </location>
</feature>
<reference evidence="4" key="1">
    <citation type="submission" date="2021-03" db="EMBL/GenBank/DDBJ databases">
        <title>Genome of Cognatishimia sp. F0-27.</title>
        <authorList>
            <person name="Ping X."/>
        </authorList>
    </citation>
    <scope>NUCLEOTIDE SEQUENCE [LARGE SCALE GENOMIC DNA]</scope>
    <source>
        <strain evidence="4">E313</strain>
    </source>
</reference>
<reference evidence="4" key="2">
    <citation type="submission" date="2023-07" db="EMBL/GenBank/DDBJ databases">
        <title>Genome of Winogradskyella sp. E313.</title>
        <authorList>
            <person name="Zhou Y."/>
        </authorList>
    </citation>
    <scope>NUCLEOTIDE SEQUENCE [LARGE SCALE GENOMIC DNA]</scope>
    <source>
        <strain evidence="4">E313</strain>
    </source>
</reference>
<dbReference type="InterPro" id="IPR014529">
    <property type="entry name" value="UCP026631"/>
</dbReference>
<keyword evidence="4" id="KW-1185">Reference proteome</keyword>
<evidence type="ECO:0000313" key="4">
    <source>
        <dbReference type="Proteomes" id="UP000778797"/>
    </source>
</evidence>
<dbReference type="Pfam" id="PF03703">
    <property type="entry name" value="bPH_2"/>
    <property type="match status" value="2"/>
</dbReference>
<dbReference type="InterPro" id="IPR005182">
    <property type="entry name" value="YdbS-like_PH"/>
</dbReference>
<protein>
    <submittedName>
        <fullName evidence="3">PH domain-containing protein</fullName>
    </submittedName>
</protein>
<evidence type="ECO:0000259" key="2">
    <source>
        <dbReference type="Pfam" id="PF03703"/>
    </source>
</evidence>
<feature type="domain" description="YdbS-like PH" evidence="2">
    <location>
        <begin position="407"/>
        <end position="483"/>
    </location>
</feature>
<accession>A0ABS8EST4</accession>
<dbReference type="PANTHER" id="PTHR34473:SF2">
    <property type="entry name" value="UPF0699 TRANSMEMBRANE PROTEIN YDBT"/>
    <property type="match status" value="1"/>
</dbReference>
<gene>
    <name evidence="3" type="ORF">J1C55_12175</name>
</gene>
<feature type="transmembrane region" description="Helical" evidence="1">
    <location>
        <begin position="232"/>
        <end position="255"/>
    </location>
</feature>
<evidence type="ECO:0000313" key="3">
    <source>
        <dbReference type="EMBL" id="MCC1485352.1"/>
    </source>
</evidence>
<name>A0ABS8EST4_9FLAO</name>
<proteinExistence type="predicted"/>
<sequence>MTAFNFETPSRQSAKGIIVNLGVSTYRFIRGTIIIIGAFFIQYIRSDKVYDFTTPKVIIPAIGFIVFMIVLSILRYRNFKFHVTTEHFVLKQGVFNKEEISVAKSKIQNVLIKQNVLQQIINVVSLAIETAGDEKTEIEITALPREKANALKETLLSHQNIERQEIEIETEVFFKASTKLLVLEGITENHLKSFVVIFAFIVGTYRDLKDFIENLNISNQIKSNFNLDDESLMSLLLFNVSIVIVILILAFLYSLTKTVIQNFNLVVKQKKDDLEISKGLFNKINIGLIASRLQTTTLTTNRFKRALGLYQLKFTQAMMNKKQQLKFNIIGLNKIKVDELLERFYPKALPLVENHKPNSYIIYRVIIISLIPLLIINGFLIFAPPYLYLINVPIVALLAYNTYFTYKKLYYSIDDKYVVVGGGALINTTTSFLEISKIQAVTLTQSIFQRRRGLATVEMHSASKDLNIPHIDMTTALNIKNYLLYKIESEDKDWM</sequence>
<dbReference type="Proteomes" id="UP000778797">
    <property type="component" value="Unassembled WGS sequence"/>
</dbReference>
<keyword evidence="1" id="KW-1133">Transmembrane helix</keyword>
<dbReference type="PANTHER" id="PTHR34473">
    <property type="entry name" value="UPF0699 TRANSMEMBRANE PROTEIN YDBS"/>
    <property type="match status" value="1"/>
</dbReference>
<keyword evidence="1" id="KW-0472">Membrane</keyword>
<feature type="transmembrane region" description="Helical" evidence="1">
    <location>
        <begin position="388"/>
        <end position="406"/>
    </location>
</feature>
<keyword evidence="1" id="KW-0812">Transmembrane</keyword>
<feature type="transmembrane region" description="Helical" evidence="1">
    <location>
        <begin position="57"/>
        <end position="74"/>
    </location>
</feature>
<dbReference type="RefSeq" id="WP_227477844.1">
    <property type="nucleotide sequence ID" value="NZ_JAFMPT010000020.1"/>
</dbReference>
<comment type="caution">
    <text evidence="3">The sequence shown here is derived from an EMBL/GenBank/DDBJ whole genome shotgun (WGS) entry which is preliminary data.</text>
</comment>
<dbReference type="PIRSF" id="PIRSF026631">
    <property type="entry name" value="UCP026631"/>
    <property type="match status" value="1"/>
</dbReference>
<evidence type="ECO:0000256" key="1">
    <source>
        <dbReference type="SAM" id="Phobius"/>
    </source>
</evidence>